<evidence type="ECO:0000256" key="1">
    <source>
        <dbReference type="ARBA" id="ARBA00004418"/>
    </source>
</evidence>
<evidence type="ECO:0000256" key="2">
    <source>
        <dbReference type="ARBA" id="ARBA00007615"/>
    </source>
</evidence>
<keyword evidence="8 10" id="KW-0653">Protein transport</keyword>
<dbReference type="NCBIfam" id="TIGR00547">
    <property type="entry name" value="lolA"/>
    <property type="match status" value="1"/>
</dbReference>
<evidence type="ECO:0000256" key="9">
    <source>
        <dbReference type="ARBA" id="ARBA00023186"/>
    </source>
</evidence>
<dbReference type="CDD" id="cd16325">
    <property type="entry name" value="LolA"/>
    <property type="match status" value="1"/>
</dbReference>
<evidence type="ECO:0000256" key="4">
    <source>
        <dbReference type="ARBA" id="ARBA00014035"/>
    </source>
</evidence>
<dbReference type="SUPFAM" id="SSF89392">
    <property type="entry name" value="Prokaryotic lipoproteins and lipoprotein localization factors"/>
    <property type="match status" value="1"/>
</dbReference>
<keyword evidence="6 10" id="KW-0732">Signal</keyword>
<dbReference type="PANTHER" id="PTHR35869">
    <property type="entry name" value="OUTER-MEMBRANE LIPOPROTEIN CARRIER PROTEIN"/>
    <property type="match status" value="1"/>
</dbReference>
<comment type="function">
    <text evidence="10">Participates in the translocation of lipoproteins from the inner membrane to the outer membrane. Only forms a complex with a lipoprotein if the residue after the N-terminal Cys is not an aspartate (The Asp acts as a targeting signal to indicate that the lipoprotein should stay in the inner membrane).</text>
</comment>
<dbReference type="GO" id="GO:0030288">
    <property type="term" value="C:outer membrane-bounded periplasmic space"/>
    <property type="evidence" value="ECO:0007669"/>
    <property type="project" value="TreeGrafter"/>
</dbReference>
<dbReference type="Proteomes" id="UP000187251">
    <property type="component" value="Unassembled WGS sequence"/>
</dbReference>
<comment type="subcellular location">
    <subcellularLocation>
        <location evidence="1 10">Periplasm</location>
    </subcellularLocation>
</comment>
<feature type="chain" id="PRO_5013415264" description="Outer-membrane lipoprotein carrier protein" evidence="10">
    <location>
        <begin position="27"/>
        <end position="211"/>
    </location>
</feature>
<accession>A0A1R1JM84</accession>
<dbReference type="HAMAP" id="MF_00240">
    <property type="entry name" value="LolA"/>
    <property type="match status" value="1"/>
</dbReference>
<dbReference type="Gene3D" id="2.50.20.10">
    <property type="entry name" value="Lipoprotein localisation LolA/LolB/LppX"/>
    <property type="match status" value="1"/>
</dbReference>
<keyword evidence="7 10" id="KW-0574">Periplasm</keyword>
<reference evidence="11 12" key="1">
    <citation type="submission" date="2016-09" db="EMBL/GenBank/DDBJ databases">
        <title>Phylogenomics of Achromobacter.</title>
        <authorList>
            <person name="Jeukens J."/>
            <person name="Freschi L."/>
            <person name="Vincent A.T."/>
            <person name="Emond-Rheault J.-G."/>
            <person name="Kukavica-Ibrulj I."/>
            <person name="Charette S.J."/>
            <person name="Levesque R.C."/>
        </authorList>
    </citation>
    <scope>NUCLEOTIDE SEQUENCE [LARGE SCALE GENOMIC DNA]</scope>
    <source>
        <strain evidence="11 12">AUS488</strain>
    </source>
</reference>
<dbReference type="Pfam" id="PF03548">
    <property type="entry name" value="LolA"/>
    <property type="match status" value="1"/>
</dbReference>
<dbReference type="EMBL" id="MJMN01000046">
    <property type="protein sequence ID" value="OMG79275.1"/>
    <property type="molecule type" value="Genomic_DNA"/>
</dbReference>
<evidence type="ECO:0000256" key="5">
    <source>
        <dbReference type="ARBA" id="ARBA00022448"/>
    </source>
</evidence>
<dbReference type="OrthoDB" id="9787361at2"/>
<dbReference type="RefSeq" id="WP_076415357.1">
    <property type="nucleotide sequence ID" value="NZ_AP028040.1"/>
</dbReference>
<keyword evidence="9 10" id="KW-0143">Chaperone</keyword>
<proteinExistence type="inferred from homology"/>
<sequence length="211" mass="22560" precursor="true">MKTFRGLAAGLALCMAPALAPTSAVAATAQEQLRAFVSTVTAATGTFSQYTVSTQGRTQPAQTGVFSFQRPGKFKWAVQKPYEQLVISDGRQVFQFDPDLAQVTERKVDAAIGTSPAAILFGSGSLEQSFDVSALPSKDGVDWLRAKPRTADAGFSRVDIGMKDNLPVRVELLDSFGQTTRVDLSGIVPNPKLGEGEFRFVAPKGVDVVKM</sequence>
<evidence type="ECO:0000313" key="11">
    <source>
        <dbReference type="EMBL" id="OMG79275.1"/>
    </source>
</evidence>
<dbReference type="GO" id="GO:0042953">
    <property type="term" value="P:lipoprotein transport"/>
    <property type="evidence" value="ECO:0007669"/>
    <property type="project" value="InterPro"/>
</dbReference>
<evidence type="ECO:0000256" key="8">
    <source>
        <dbReference type="ARBA" id="ARBA00022927"/>
    </source>
</evidence>
<evidence type="ECO:0000256" key="6">
    <source>
        <dbReference type="ARBA" id="ARBA00022729"/>
    </source>
</evidence>
<dbReference type="PANTHER" id="PTHR35869:SF1">
    <property type="entry name" value="OUTER-MEMBRANE LIPOPROTEIN CARRIER PROTEIN"/>
    <property type="match status" value="1"/>
</dbReference>
<evidence type="ECO:0000313" key="12">
    <source>
        <dbReference type="Proteomes" id="UP000187251"/>
    </source>
</evidence>
<organism evidence="11 12">
    <name type="scientific">Alcaligenes xylosoxydans xylosoxydans</name>
    <name type="common">Achromobacter xylosoxidans</name>
    <dbReference type="NCBI Taxonomy" id="85698"/>
    <lineage>
        <taxon>Bacteria</taxon>
        <taxon>Pseudomonadati</taxon>
        <taxon>Pseudomonadota</taxon>
        <taxon>Betaproteobacteria</taxon>
        <taxon>Burkholderiales</taxon>
        <taxon>Alcaligenaceae</taxon>
        <taxon>Achromobacter</taxon>
    </lineage>
</organism>
<dbReference type="NCBIfam" id="NF000661">
    <property type="entry name" value="PRK00031.1-3"/>
    <property type="match status" value="1"/>
</dbReference>
<comment type="subunit">
    <text evidence="3 10">Monomer.</text>
</comment>
<evidence type="ECO:0000256" key="10">
    <source>
        <dbReference type="HAMAP-Rule" id="MF_00240"/>
    </source>
</evidence>
<keyword evidence="11" id="KW-0449">Lipoprotein</keyword>
<feature type="signal peptide" evidence="10">
    <location>
        <begin position="1"/>
        <end position="26"/>
    </location>
</feature>
<keyword evidence="5 10" id="KW-0813">Transport</keyword>
<evidence type="ECO:0000256" key="3">
    <source>
        <dbReference type="ARBA" id="ARBA00011245"/>
    </source>
</evidence>
<comment type="caution">
    <text evidence="11">The sequence shown here is derived from an EMBL/GenBank/DDBJ whole genome shotgun (WGS) entry which is preliminary data.</text>
</comment>
<name>A0A1R1JM84_ALCXX</name>
<gene>
    <name evidence="10" type="primary">lolA</name>
    <name evidence="11" type="ORF">BIZ92_14845</name>
</gene>
<comment type="similarity">
    <text evidence="2 10">Belongs to the LolA family.</text>
</comment>
<dbReference type="AlphaFoldDB" id="A0A1R1JM84"/>
<protein>
    <recommendedName>
        <fullName evidence="4 10">Outer-membrane lipoprotein carrier protein</fullName>
    </recommendedName>
</protein>
<evidence type="ECO:0000256" key="7">
    <source>
        <dbReference type="ARBA" id="ARBA00022764"/>
    </source>
</evidence>
<dbReference type="InterPro" id="IPR018323">
    <property type="entry name" value="OM_lipoprot_carrier_LolA_Pbac"/>
</dbReference>
<dbReference type="GO" id="GO:0044874">
    <property type="term" value="P:lipoprotein localization to outer membrane"/>
    <property type="evidence" value="ECO:0007669"/>
    <property type="project" value="UniProtKB-UniRule"/>
</dbReference>
<dbReference type="InterPro" id="IPR004564">
    <property type="entry name" value="OM_lipoprot_carrier_LolA-like"/>
</dbReference>
<dbReference type="InterPro" id="IPR029046">
    <property type="entry name" value="LolA/LolB/LppX"/>
</dbReference>